<dbReference type="InterPro" id="IPR009875">
    <property type="entry name" value="PilZ_domain"/>
</dbReference>
<evidence type="ECO:0000313" key="3">
    <source>
        <dbReference type="Proteomes" id="UP000094669"/>
    </source>
</evidence>
<reference evidence="2" key="1">
    <citation type="submission" date="2018-01" db="EMBL/GenBank/DDBJ databases">
        <title>Genomic characterization of Leptospira inadai serogroup Lyme isolated from captured rat in Brazil and comparative analysis with human reference strain.</title>
        <authorList>
            <person name="Moreno L.Z."/>
            <person name="Loureiro A.P."/>
            <person name="Miraglia F."/>
            <person name="Kremer F.S."/>
            <person name="Eslabao M.R."/>
            <person name="Dellagostin O.A."/>
            <person name="Lilenbaum W."/>
            <person name="Moreno A.M."/>
        </authorList>
    </citation>
    <scope>NUCLEOTIDE SEQUENCE [LARGE SCALE GENOMIC DNA]</scope>
    <source>
        <strain evidence="2">M34/99</strain>
    </source>
</reference>
<protein>
    <submittedName>
        <fullName evidence="2">PilZ domain-containing protein</fullName>
    </submittedName>
</protein>
<sequence length="116" mass="12636">MKYKRERERLISKELSELSAMLICGDLSVSGLVANLSEIGMGILVRNDSNAPLPVGSPVSGKITGQVFGELDFEGIVIRNEKPNDLDSINYIIGIKFTSEISLPDRVIALSLTLDE</sequence>
<dbReference type="EMBL" id="MCRM02000001">
    <property type="protein sequence ID" value="PNV76733.1"/>
    <property type="molecule type" value="Genomic_DNA"/>
</dbReference>
<evidence type="ECO:0000313" key="2">
    <source>
        <dbReference type="EMBL" id="PNV76733.1"/>
    </source>
</evidence>
<comment type="caution">
    <text evidence="2">The sequence shown here is derived from an EMBL/GenBank/DDBJ whole genome shotgun (WGS) entry which is preliminary data.</text>
</comment>
<accession>A0ABX4YN67</accession>
<organism evidence="2 3">
    <name type="scientific">Leptospira inadai serovar Lyme</name>
    <dbReference type="NCBI Taxonomy" id="293084"/>
    <lineage>
        <taxon>Bacteria</taxon>
        <taxon>Pseudomonadati</taxon>
        <taxon>Spirochaetota</taxon>
        <taxon>Spirochaetia</taxon>
        <taxon>Leptospirales</taxon>
        <taxon>Leptospiraceae</taxon>
        <taxon>Leptospira</taxon>
    </lineage>
</organism>
<feature type="domain" description="PilZ" evidence="1">
    <location>
        <begin position="8"/>
        <end position="106"/>
    </location>
</feature>
<evidence type="ECO:0000259" key="1">
    <source>
        <dbReference type="Pfam" id="PF07238"/>
    </source>
</evidence>
<dbReference type="Proteomes" id="UP000094669">
    <property type="component" value="Unassembled WGS sequence"/>
</dbReference>
<name>A0ABX4YN67_9LEPT</name>
<dbReference type="Pfam" id="PF07238">
    <property type="entry name" value="PilZ"/>
    <property type="match status" value="1"/>
</dbReference>
<dbReference type="RefSeq" id="WP_010410100.1">
    <property type="nucleotide sequence ID" value="NZ_MCRM02000001.1"/>
</dbReference>
<keyword evidence="3" id="KW-1185">Reference proteome</keyword>
<gene>
    <name evidence="2" type="ORF">BES34_000100</name>
</gene>
<proteinExistence type="predicted"/>